<comment type="similarity">
    <text evidence="6">Belongs to the peptidase M24A family. Methionine aminopeptidase type 1 subfamily.</text>
</comment>
<evidence type="ECO:0000259" key="8">
    <source>
        <dbReference type="Pfam" id="PF00557"/>
    </source>
</evidence>
<name>A0A328IJ47_9MOLU</name>
<feature type="binding site" evidence="6">
    <location>
        <position position="95"/>
    </location>
    <ligand>
        <name>a divalent metal cation</name>
        <dbReference type="ChEBI" id="CHEBI:60240"/>
        <label>1</label>
    </ligand>
</feature>
<dbReference type="CDD" id="cd01086">
    <property type="entry name" value="MetAP1"/>
    <property type="match status" value="1"/>
</dbReference>
<dbReference type="GO" id="GO:0006508">
    <property type="term" value="P:proteolysis"/>
    <property type="evidence" value="ECO:0007669"/>
    <property type="project" value="UniProtKB-KW"/>
</dbReference>
<dbReference type="GO" id="GO:0070006">
    <property type="term" value="F:metalloaminopeptidase activity"/>
    <property type="evidence" value="ECO:0007669"/>
    <property type="project" value="UniProtKB-UniRule"/>
</dbReference>
<reference evidence="9 10" key="1">
    <citation type="submission" date="2014-04" db="EMBL/GenBank/DDBJ databases">
        <title>Genome study of Napier grass stunt phytoplasma.</title>
        <authorList>
            <person name="Kawicha P."/>
            <person name="Dickinson M."/>
            <person name="Hodgetts J."/>
        </authorList>
    </citation>
    <scope>NUCLEOTIDE SEQUENCE [LARGE SCALE GENOMIC DNA]</scope>
    <source>
        <strain evidence="9 10">NGS-S10</strain>
    </source>
</reference>
<dbReference type="InterPro" id="IPR036005">
    <property type="entry name" value="Creatinase/aminopeptidase-like"/>
</dbReference>
<dbReference type="InterPro" id="IPR001714">
    <property type="entry name" value="Pept_M24_MAP"/>
</dbReference>
<accession>A0A328IJ47</accession>
<feature type="domain" description="Peptidase M24" evidence="8">
    <location>
        <begin position="12"/>
        <end position="245"/>
    </location>
</feature>
<feature type="binding site" evidence="6">
    <location>
        <position position="239"/>
    </location>
    <ligand>
        <name>a divalent metal cation</name>
        <dbReference type="ChEBI" id="CHEBI:60240"/>
        <label>1</label>
    </ligand>
</feature>
<dbReference type="InterPro" id="IPR000994">
    <property type="entry name" value="Pept_M24"/>
</dbReference>
<dbReference type="PANTHER" id="PTHR43330:SF27">
    <property type="entry name" value="METHIONINE AMINOPEPTIDASE"/>
    <property type="match status" value="1"/>
</dbReference>
<dbReference type="AlphaFoldDB" id="A0A328IJ47"/>
<dbReference type="SUPFAM" id="SSF55920">
    <property type="entry name" value="Creatinase/aminopeptidase"/>
    <property type="match status" value="1"/>
</dbReference>
<keyword evidence="4 6" id="KW-0479">Metal-binding</keyword>
<feature type="binding site" evidence="6">
    <location>
        <position position="106"/>
    </location>
    <ligand>
        <name>a divalent metal cation</name>
        <dbReference type="ChEBI" id="CHEBI:60240"/>
        <label>1</label>
    </ligand>
</feature>
<dbReference type="InterPro" id="IPR002467">
    <property type="entry name" value="Pept_M24A_MAP1"/>
</dbReference>
<evidence type="ECO:0000256" key="4">
    <source>
        <dbReference type="ARBA" id="ARBA00022723"/>
    </source>
</evidence>
<evidence type="ECO:0000256" key="6">
    <source>
        <dbReference type="HAMAP-Rule" id="MF_01974"/>
    </source>
</evidence>
<keyword evidence="2 6" id="KW-0031">Aminopeptidase</keyword>
<feature type="binding site" evidence="6">
    <location>
        <position position="176"/>
    </location>
    <ligand>
        <name>substrate</name>
    </ligand>
</feature>
<dbReference type="GO" id="GO:0046872">
    <property type="term" value="F:metal ion binding"/>
    <property type="evidence" value="ECO:0007669"/>
    <property type="project" value="UniProtKB-UniRule"/>
</dbReference>
<dbReference type="Gene3D" id="3.90.230.10">
    <property type="entry name" value="Creatinase/methionine aminopeptidase superfamily"/>
    <property type="match status" value="1"/>
</dbReference>
<organism evidence="9 10">
    <name type="scientific">Candidatus Phytoplasma oryzae</name>
    <dbReference type="NCBI Taxonomy" id="203274"/>
    <lineage>
        <taxon>Bacteria</taxon>
        <taxon>Bacillati</taxon>
        <taxon>Mycoplasmatota</taxon>
        <taxon>Mollicutes</taxon>
        <taxon>Acholeplasmatales</taxon>
        <taxon>Acholeplasmataceae</taxon>
        <taxon>Candidatus Phytoplasma</taxon>
        <taxon>16SrXI (Rice yellow dwarf group)</taxon>
    </lineage>
</organism>
<protein>
    <recommendedName>
        <fullName evidence="6 7">Methionine aminopeptidase</fullName>
        <shortName evidence="6">MAP</shortName>
        <shortName evidence="6">MetAP</shortName>
        <ecNumber evidence="6 7">3.4.11.18</ecNumber>
    </recommendedName>
    <alternativeName>
        <fullName evidence="6">Peptidase M</fullName>
    </alternativeName>
</protein>
<evidence type="ECO:0000256" key="3">
    <source>
        <dbReference type="ARBA" id="ARBA00022670"/>
    </source>
</evidence>
<dbReference type="NCBIfam" id="TIGR00500">
    <property type="entry name" value="met_pdase_I"/>
    <property type="match status" value="1"/>
</dbReference>
<evidence type="ECO:0000256" key="7">
    <source>
        <dbReference type="RuleBase" id="RU003653"/>
    </source>
</evidence>
<dbReference type="GO" id="GO:0005829">
    <property type="term" value="C:cytosol"/>
    <property type="evidence" value="ECO:0007669"/>
    <property type="project" value="TreeGrafter"/>
</dbReference>
<proteinExistence type="inferred from homology"/>
<evidence type="ECO:0000256" key="2">
    <source>
        <dbReference type="ARBA" id="ARBA00022438"/>
    </source>
</evidence>
<keyword evidence="10" id="KW-1185">Reference proteome</keyword>
<dbReference type="EC" id="3.4.11.18" evidence="6 7"/>
<dbReference type="PANTHER" id="PTHR43330">
    <property type="entry name" value="METHIONINE AMINOPEPTIDASE"/>
    <property type="match status" value="1"/>
</dbReference>
<gene>
    <name evidence="6" type="primary">map</name>
    <name evidence="9" type="ORF">DH96_01545</name>
</gene>
<sequence>MISIKKKEEIDLMRQAGKILSYIRKDLLVYLKPNISTFELDIAAYNLMKKYGVISAFKGYNNFNGYTCISVNEVVVHGVPSKKKILKLGDIITIDIGIKFKGYYVDSAWTYYLGEINNEKKELIKHTCKALFKGIEKVKPGNRVSDISIAISKIGKLYNYGIIEIFTGHGIGTNLHEPPNIFNFDFTQKKDICEKDYFLEEGMTFCIEPMFTLGSKDIKIMSDAWSAATVDSSLSAHFEHTVLVSKDGYEILT</sequence>
<evidence type="ECO:0000256" key="5">
    <source>
        <dbReference type="ARBA" id="ARBA00022801"/>
    </source>
</evidence>
<feature type="binding site" evidence="6">
    <location>
        <position position="169"/>
    </location>
    <ligand>
        <name>a divalent metal cation</name>
        <dbReference type="ChEBI" id="CHEBI:60240"/>
        <label>2</label>
        <note>catalytic</note>
    </ligand>
</feature>
<feature type="binding site" evidence="6">
    <location>
        <position position="239"/>
    </location>
    <ligand>
        <name>a divalent metal cation</name>
        <dbReference type="ChEBI" id="CHEBI:60240"/>
        <label>2</label>
        <note>catalytic</note>
    </ligand>
</feature>
<dbReference type="Pfam" id="PF00557">
    <property type="entry name" value="Peptidase_M24"/>
    <property type="match status" value="1"/>
</dbReference>
<evidence type="ECO:0000256" key="1">
    <source>
        <dbReference type="ARBA" id="ARBA00002521"/>
    </source>
</evidence>
<dbReference type="GO" id="GO:0004239">
    <property type="term" value="F:initiator methionyl aminopeptidase activity"/>
    <property type="evidence" value="ECO:0007669"/>
    <property type="project" value="UniProtKB-UniRule"/>
</dbReference>
<comment type="function">
    <text evidence="1 6">Removes the N-terminal methionine from nascent proteins. The N-terminal methionine is often cleaved when the second residue in the primary sequence is small and uncharged (Met-Ala-, Cys, Gly, Pro, Ser, Thr, or Val). Requires deformylation of the N(alpha)-formylated initiator methionine before it can be hydrolyzed.</text>
</comment>
<evidence type="ECO:0000313" key="10">
    <source>
        <dbReference type="Proteomes" id="UP000249343"/>
    </source>
</evidence>
<evidence type="ECO:0000313" key="9">
    <source>
        <dbReference type="EMBL" id="RAM57765.1"/>
    </source>
</evidence>
<keyword evidence="3 6" id="KW-0645">Protease</keyword>
<dbReference type="RefSeq" id="WP_111961335.1">
    <property type="nucleotide sequence ID" value="NZ_JHUK01000003.1"/>
</dbReference>
<feature type="binding site" evidence="6">
    <location>
        <position position="106"/>
    </location>
    <ligand>
        <name>a divalent metal cation</name>
        <dbReference type="ChEBI" id="CHEBI:60240"/>
        <label>2</label>
        <note>catalytic</note>
    </ligand>
</feature>
<dbReference type="PROSITE" id="PS00680">
    <property type="entry name" value="MAP_1"/>
    <property type="match status" value="1"/>
</dbReference>
<feature type="binding site" evidence="6">
    <location>
        <position position="208"/>
    </location>
    <ligand>
        <name>a divalent metal cation</name>
        <dbReference type="ChEBI" id="CHEBI:60240"/>
        <label>2</label>
        <note>catalytic</note>
    </ligand>
</feature>
<dbReference type="PRINTS" id="PR00599">
    <property type="entry name" value="MAPEPTIDASE"/>
</dbReference>
<comment type="subunit">
    <text evidence="6">Monomer.</text>
</comment>
<dbReference type="Proteomes" id="UP000249343">
    <property type="component" value="Unassembled WGS sequence"/>
</dbReference>
<dbReference type="HAMAP" id="MF_01974">
    <property type="entry name" value="MetAP_1"/>
    <property type="match status" value="1"/>
</dbReference>
<keyword evidence="5 6" id="KW-0378">Hydrolase</keyword>
<comment type="cofactor">
    <cofactor evidence="6">
        <name>Co(2+)</name>
        <dbReference type="ChEBI" id="CHEBI:48828"/>
    </cofactor>
    <cofactor evidence="6">
        <name>Zn(2+)</name>
        <dbReference type="ChEBI" id="CHEBI:29105"/>
    </cofactor>
    <cofactor evidence="6">
        <name>Mn(2+)</name>
        <dbReference type="ChEBI" id="CHEBI:29035"/>
    </cofactor>
    <cofactor evidence="6">
        <name>Fe(2+)</name>
        <dbReference type="ChEBI" id="CHEBI:29033"/>
    </cofactor>
    <text evidence="6">Binds 2 divalent metal cations per subunit. Has a high-affinity and a low affinity metal-binding site. The true nature of the physiological cofactor is under debate. The enzyme is active with cobalt, zinc, manganese or divalent iron ions. Most likely, methionine aminopeptidases function as mononuclear Fe(2+)-metalloproteases under physiological conditions, and the catalytically relevant metal-binding site has been assigned to the histidine-containing high-affinity site.</text>
</comment>
<dbReference type="EMBL" id="JHUK01000003">
    <property type="protein sequence ID" value="RAM57765.1"/>
    <property type="molecule type" value="Genomic_DNA"/>
</dbReference>
<comment type="catalytic activity">
    <reaction evidence="6 7">
        <text>Release of N-terminal amino acids, preferentially methionine, from peptides and arylamides.</text>
        <dbReference type="EC" id="3.4.11.18"/>
    </reaction>
</comment>
<feature type="binding site" evidence="6">
    <location>
        <position position="77"/>
    </location>
    <ligand>
        <name>substrate</name>
    </ligand>
</feature>
<comment type="caution">
    <text evidence="9">The sequence shown here is derived from an EMBL/GenBank/DDBJ whole genome shotgun (WGS) entry which is preliminary data.</text>
</comment>